<dbReference type="Gene3D" id="1.10.800.10">
    <property type="entry name" value="Aromatic amino acid hydroxylase"/>
    <property type="match status" value="1"/>
</dbReference>
<dbReference type="PROSITE" id="PS51410">
    <property type="entry name" value="BH4_AAA_HYDROXYL_2"/>
    <property type="match status" value="1"/>
</dbReference>
<dbReference type="InterPro" id="IPR036329">
    <property type="entry name" value="Aro-AA_hydroxylase_C_sf"/>
</dbReference>
<dbReference type="OMA" id="FHDEVYR"/>
<dbReference type="EMBL" id="KQ257463">
    <property type="protein sequence ID" value="KNC97551.1"/>
    <property type="molecule type" value="Genomic_DNA"/>
</dbReference>
<evidence type="ECO:0000256" key="3">
    <source>
        <dbReference type="ARBA" id="ARBA00011995"/>
    </source>
</evidence>
<evidence type="ECO:0000256" key="7">
    <source>
        <dbReference type="ARBA" id="ARBA00023033"/>
    </source>
</evidence>
<dbReference type="PANTHER" id="PTHR11473:SF24">
    <property type="entry name" value="PHENYLALANINE-4-HYDROXYLASE"/>
    <property type="match status" value="1"/>
</dbReference>
<evidence type="ECO:0000259" key="11">
    <source>
        <dbReference type="PROSITE" id="PS51671"/>
    </source>
</evidence>
<dbReference type="GeneID" id="27690275"/>
<dbReference type="Pfam" id="PF00351">
    <property type="entry name" value="Biopterin_H"/>
    <property type="match status" value="1"/>
</dbReference>
<evidence type="ECO:0000256" key="6">
    <source>
        <dbReference type="ARBA" id="ARBA00023004"/>
    </source>
</evidence>
<keyword evidence="13" id="KW-1185">Reference proteome</keyword>
<dbReference type="GO" id="GO:0005506">
    <property type="term" value="F:iron ion binding"/>
    <property type="evidence" value="ECO:0007669"/>
    <property type="project" value="InterPro"/>
</dbReference>
<dbReference type="InterPro" id="IPR019774">
    <property type="entry name" value="Aromatic-AA_hydroxylase_C"/>
</dbReference>
<dbReference type="VEuPathDB" id="FungiDB:SPPG_07026"/>
<organism evidence="12 13">
    <name type="scientific">Spizellomyces punctatus (strain DAOM BR117)</name>
    <dbReference type="NCBI Taxonomy" id="645134"/>
    <lineage>
        <taxon>Eukaryota</taxon>
        <taxon>Fungi</taxon>
        <taxon>Fungi incertae sedis</taxon>
        <taxon>Chytridiomycota</taxon>
        <taxon>Chytridiomycota incertae sedis</taxon>
        <taxon>Chytridiomycetes</taxon>
        <taxon>Spizellomycetales</taxon>
        <taxon>Spizellomycetaceae</taxon>
        <taxon>Spizellomyces</taxon>
    </lineage>
</organism>
<dbReference type="AlphaFoldDB" id="A0A0L0H968"/>
<dbReference type="PROSITE" id="PS00858">
    <property type="entry name" value="PREPHENATE_DEHYDR_2"/>
    <property type="match status" value="1"/>
</dbReference>
<dbReference type="InterPro" id="IPR036951">
    <property type="entry name" value="ArAA_hydroxylase_sf"/>
</dbReference>
<evidence type="ECO:0000256" key="4">
    <source>
        <dbReference type="ARBA" id="ARBA00022723"/>
    </source>
</evidence>
<evidence type="ECO:0000256" key="2">
    <source>
        <dbReference type="ARBA" id="ARBA00009712"/>
    </source>
</evidence>
<dbReference type="InterPro" id="IPR045865">
    <property type="entry name" value="ACT-like_dom_sf"/>
</dbReference>
<evidence type="ECO:0000259" key="10">
    <source>
        <dbReference type="PROSITE" id="PS51410"/>
    </source>
</evidence>
<dbReference type="STRING" id="645134.A0A0L0H968"/>
<dbReference type="GO" id="GO:0004505">
    <property type="term" value="F:phenylalanine 4-monooxygenase activity"/>
    <property type="evidence" value="ECO:0007669"/>
    <property type="project" value="UniProtKB-EC"/>
</dbReference>
<feature type="binding site" evidence="8">
    <location>
        <position position="371"/>
    </location>
    <ligand>
        <name>Fe cation</name>
        <dbReference type="ChEBI" id="CHEBI:24875"/>
    </ligand>
</feature>
<dbReference type="InterPro" id="IPR018301">
    <property type="entry name" value="ArAA_hydroxylase_Fe/CU_BS"/>
</dbReference>
<comment type="similarity">
    <text evidence="2">Belongs to the biopterin-dependent aromatic amino acid hydroxylase family.</text>
</comment>
<keyword evidence="4 8" id="KW-0479">Metal-binding</keyword>
<dbReference type="FunFam" id="1.10.800.10:FF:000004">
    <property type="entry name" value="Tyrosine 3-monooxygenase"/>
    <property type="match status" value="1"/>
</dbReference>
<dbReference type="OrthoDB" id="983542at2759"/>
<dbReference type="PANTHER" id="PTHR11473">
    <property type="entry name" value="AROMATIC AMINO ACID HYDROXYLASE"/>
    <property type="match status" value="1"/>
</dbReference>
<dbReference type="InterPro" id="IPR001273">
    <property type="entry name" value="ArAA_hydroxylase"/>
</dbReference>
<dbReference type="InterPro" id="IPR018528">
    <property type="entry name" value="Preph_deHydtase_CS"/>
</dbReference>
<comment type="cofactor">
    <cofactor evidence="1 9">
        <name>Fe(2+)</name>
        <dbReference type="ChEBI" id="CHEBI:29033"/>
    </cofactor>
</comment>
<dbReference type="EC" id="1.14.16.1" evidence="3"/>
<dbReference type="GO" id="GO:0004664">
    <property type="term" value="F:prephenate dehydratase activity"/>
    <property type="evidence" value="ECO:0007669"/>
    <property type="project" value="InterPro"/>
</dbReference>
<accession>A0A0L0H968</accession>
<dbReference type="InterPro" id="IPR002912">
    <property type="entry name" value="ACT_dom"/>
</dbReference>
<dbReference type="SUPFAM" id="SSF56534">
    <property type="entry name" value="Aromatic aminoacid monoxygenases, catalytic and oligomerization domains"/>
    <property type="match status" value="1"/>
</dbReference>
<name>A0A0L0H968_SPIPD</name>
<sequence>MSLRCLPRSALSVLSCRPARVVCHAANVRIVSRPLLSLPILPRPPAVLTSRFHSSQAAALHDVNRASGSAPLRTTIYFKIVDKVGSLDTVLSELRKLNVSLSRIESRPCRTKGFYDFFVDFGARDEAQIDNICEQLREVVLELQVVSSGSTDLVAMQTVPWFPRKKSDMDTFADKVMEYGEELDADHPGFKDPAYRERRAQITEIAKTYRYGSPLPHIEYTPQEIETWGIVYNQLTSLYKTHACREHRYVLPLLEHNCGYHPNNIPQLEDVSRFLKESTGWTLRPVMGLLSSRDFLNALAFRVFHSTQYIRHHSKPLYTPEPDVCHELLGHVPLYADPDFADFSQEIGLASLGASDEDIEKLATIYWFTVEFGLCRQGKEIKAYGAGLLSSFGELEYALSSKPQKVPFDPHKAANTTYPITEYQPLYFVAESFKDMKEQVREYALKYMRRPFVVRYNALTETVELLDTRDKVVRYANGIRGDLGRLVGAIEKLGA</sequence>
<evidence type="ECO:0000313" key="13">
    <source>
        <dbReference type="Proteomes" id="UP000053201"/>
    </source>
</evidence>
<dbReference type="PROSITE" id="PS00367">
    <property type="entry name" value="BH4_AAA_HYDROXYL_1"/>
    <property type="match status" value="1"/>
</dbReference>
<keyword evidence="7" id="KW-0503">Monooxygenase</keyword>
<reference evidence="12 13" key="1">
    <citation type="submission" date="2009-08" db="EMBL/GenBank/DDBJ databases">
        <title>The Genome Sequence of Spizellomyces punctatus strain DAOM BR117.</title>
        <authorList>
            <consortium name="The Broad Institute Genome Sequencing Platform"/>
            <person name="Russ C."/>
            <person name="Cuomo C."/>
            <person name="Shea T."/>
            <person name="Young S.K."/>
            <person name="Zeng Q."/>
            <person name="Koehrsen M."/>
            <person name="Haas B."/>
            <person name="Borodovsky M."/>
            <person name="Guigo R."/>
            <person name="Alvarado L."/>
            <person name="Berlin A."/>
            <person name="Bochicchio J."/>
            <person name="Borenstein D."/>
            <person name="Chapman S."/>
            <person name="Chen Z."/>
            <person name="Engels R."/>
            <person name="Freedman E."/>
            <person name="Gellesch M."/>
            <person name="Goldberg J."/>
            <person name="Griggs A."/>
            <person name="Gujja S."/>
            <person name="Heiman D."/>
            <person name="Hepburn T."/>
            <person name="Howarth C."/>
            <person name="Jen D."/>
            <person name="Larson L."/>
            <person name="Lewis B."/>
            <person name="Mehta T."/>
            <person name="Park D."/>
            <person name="Pearson M."/>
            <person name="Roberts A."/>
            <person name="Saif S."/>
            <person name="Shenoy N."/>
            <person name="Sisk P."/>
            <person name="Stolte C."/>
            <person name="Sykes S."/>
            <person name="Thomson T."/>
            <person name="Walk T."/>
            <person name="White J."/>
            <person name="Yandava C."/>
            <person name="Burger G."/>
            <person name="Gray M.W."/>
            <person name="Holland P.W.H."/>
            <person name="King N."/>
            <person name="Lang F.B.F."/>
            <person name="Roger A.J."/>
            <person name="Ruiz-Trillo I."/>
            <person name="Lander E."/>
            <person name="Nusbaum C."/>
        </authorList>
    </citation>
    <scope>NUCLEOTIDE SEQUENCE [LARGE SCALE GENOMIC DNA]</scope>
    <source>
        <strain evidence="12 13">DAOM BR117</strain>
    </source>
</reference>
<feature type="domain" description="Biopterin-dependent aromatic amino acid hydroxylase family profile" evidence="10">
    <location>
        <begin position="145"/>
        <end position="494"/>
    </location>
</feature>
<dbReference type="GO" id="GO:0009094">
    <property type="term" value="P:L-phenylalanine biosynthetic process"/>
    <property type="evidence" value="ECO:0007669"/>
    <property type="project" value="InterPro"/>
</dbReference>
<keyword evidence="5" id="KW-0560">Oxidoreductase</keyword>
<keyword evidence="6 8" id="KW-0408">Iron</keyword>
<evidence type="ECO:0000313" key="12">
    <source>
        <dbReference type="EMBL" id="KNC97551.1"/>
    </source>
</evidence>
<dbReference type="PRINTS" id="PR00372">
    <property type="entry name" value="FYWHYDRXLASE"/>
</dbReference>
<dbReference type="PROSITE" id="PS51671">
    <property type="entry name" value="ACT"/>
    <property type="match status" value="1"/>
</dbReference>
<proteinExistence type="inferred from homology"/>
<evidence type="ECO:0000256" key="5">
    <source>
        <dbReference type="ARBA" id="ARBA00023002"/>
    </source>
</evidence>
<evidence type="ECO:0000256" key="9">
    <source>
        <dbReference type="PIRSR" id="PIRSR601273-2"/>
    </source>
</evidence>
<dbReference type="RefSeq" id="XP_016605591.1">
    <property type="nucleotide sequence ID" value="XM_016755202.1"/>
</dbReference>
<gene>
    <name evidence="12" type="ORF">SPPG_07026</name>
</gene>
<dbReference type="SUPFAM" id="SSF55021">
    <property type="entry name" value="ACT-like"/>
    <property type="match status" value="1"/>
</dbReference>
<dbReference type="Proteomes" id="UP000053201">
    <property type="component" value="Unassembled WGS sequence"/>
</dbReference>
<dbReference type="InterPro" id="IPR019773">
    <property type="entry name" value="Tyrosine_3-monooxygenase-like"/>
</dbReference>
<feature type="binding site" evidence="8">
    <location>
        <position position="326"/>
    </location>
    <ligand>
        <name>Fe cation</name>
        <dbReference type="ChEBI" id="CHEBI:24875"/>
    </ligand>
</feature>
<dbReference type="CDD" id="cd04905">
    <property type="entry name" value="ACT_CM-PDT"/>
    <property type="match status" value="1"/>
</dbReference>
<feature type="domain" description="ACT" evidence="11">
    <location>
        <begin position="75"/>
        <end position="150"/>
    </location>
</feature>
<dbReference type="InParanoid" id="A0A0L0H968"/>
<feature type="binding site" evidence="8">
    <location>
        <position position="331"/>
    </location>
    <ligand>
        <name>Fe cation</name>
        <dbReference type="ChEBI" id="CHEBI:24875"/>
    </ligand>
</feature>
<evidence type="ECO:0000256" key="1">
    <source>
        <dbReference type="ARBA" id="ARBA00001954"/>
    </source>
</evidence>
<dbReference type="PIRSF" id="PIRSF000336">
    <property type="entry name" value="TH"/>
    <property type="match status" value="1"/>
</dbReference>
<evidence type="ECO:0000256" key="8">
    <source>
        <dbReference type="PIRSR" id="PIRSR000336-1"/>
    </source>
</evidence>
<protein>
    <recommendedName>
        <fullName evidence="3">phenylalanine 4-monooxygenase</fullName>
        <ecNumber evidence="3">1.14.16.1</ecNumber>
    </recommendedName>
</protein>
<dbReference type="eggNOG" id="KOG3820">
    <property type="taxonomic scope" value="Eukaryota"/>
</dbReference>